<gene>
    <name evidence="1" type="ORF">CEXT_325531</name>
</gene>
<evidence type="ECO:0000313" key="1">
    <source>
        <dbReference type="EMBL" id="GIY63671.1"/>
    </source>
</evidence>
<organism evidence="1 2">
    <name type="scientific">Caerostris extrusa</name>
    <name type="common">Bark spider</name>
    <name type="synonym">Caerostris bankana</name>
    <dbReference type="NCBI Taxonomy" id="172846"/>
    <lineage>
        <taxon>Eukaryota</taxon>
        <taxon>Metazoa</taxon>
        <taxon>Ecdysozoa</taxon>
        <taxon>Arthropoda</taxon>
        <taxon>Chelicerata</taxon>
        <taxon>Arachnida</taxon>
        <taxon>Araneae</taxon>
        <taxon>Araneomorphae</taxon>
        <taxon>Entelegynae</taxon>
        <taxon>Araneoidea</taxon>
        <taxon>Araneidae</taxon>
        <taxon>Caerostris</taxon>
    </lineage>
</organism>
<dbReference type="EMBL" id="BPLR01013771">
    <property type="protein sequence ID" value="GIY63671.1"/>
    <property type="molecule type" value="Genomic_DNA"/>
</dbReference>
<protein>
    <submittedName>
        <fullName evidence="1">Uncharacterized protein</fullName>
    </submittedName>
</protein>
<proteinExistence type="predicted"/>
<dbReference type="Proteomes" id="UP001054945">
    <property type="component" value="Unassembled WGS sequence"/>
</dbReference>
<reference evidence="1 2" key="1">
    <citation type="submission" date="2021-06" db="EMBL/GenBank/DDBJ databases">
        <title>Caerostris extrusa draft genome.</title>
        <authorList>
            <person name="Kono N."/>
            <person name="Arakawa K."/>
        </authorList>
    </citation>
    <scope>NUCLEOTIDE SEQUENCE [LARGE SCALE GENOMIC DNA]</scope>
</reference>
<keyword evidence="2" id="KW-1185">Reference proteome</keyword>
<dbReference type="AlphaFoldDB" id="A0AAV4V0L1"/>
<comment type="caution">
    <text evidence="1">The sequence shown here is derived from an EMBL/GenBank/DDBJ whole genome shotgun (WGS) entry which is preliminary data.</text>
</comment>
<evidence type="ECO:0000313" key="2">
    <source>
        <dbReference type="Proteomes" id="UP001054945"/>
    </source>
</evidence>
<sequence>MYFDILLKHLDGKANTMNYKNRTRFPKATQANKISQKCTLNSIAGSTNGSAYGGTNNYRSRGMTHLLIFEAFKKLVVFQCEPTHRPGHLQSSQVNELVLWTTYHL</sequence>
<accession>A0AAV4V0L1</accession>
<name>A0AAV4V0L1_CAEEX</name>